<sequence>MNRTAWLALMVAAAASQGCGLSTGSPQDRQIVSVPLTATHVNAGKIAEATLVDEGKATGLTLVIGGVPDNVSRPVHLYTFIYPGTCSRLGTEPAYELNRIVLADRIGRYAGWRLAKSVPAGLEHLRSGGYSIVVRTSPADGNQDIFCGKIP</sequence>
<keyword evidence="2" id="KW-1185">Reference proteome</keyword>
<dbReference type="PROSITE" id="PS51257">
    <property type="entry name" value="PROKAR_LIPOPROTEIN"/>
    <property type="match status" value="1"/>
</dbReference>
<proteinExistence type="predicted"/>
<comment type="caution">
    <text evidence="1">The sequence shown here is derived from an EMBL/GenBank/DDBJ whole genome shotgun (WGS) entry which is preliminary data.</text>
</comment>
<evidence type="ECO:0000313" key="2">
    <source>
        <dbReference type="Proteomes" id="UP000813068"/>
    </source>
</evidence>
<organism evidence="1 2">
    <name type="scientific">Geopseudomonas aromaticivorans</name>
    <dbReference type="NCBI Taxonomy" id="2849492"/>
    <lineage>
        <taxon>Bacteria</taxon>
        <taxon>Pseudomonadati</taxon>
        <taxon>Pseudomonadota</taxon>
        <taxon>Gammaproteobacteria</taxon>
        <taxon>Pseudomonadales</taxon>
        <taxon>Pseudomonadaceae</taxon>
        <taxon>Geopseudomonas</taxon>
    </lineage>
</organism>
<protein>
    <recommendedName>
        <fullName evidence="3">Lipoprotein</fullName>
    </recommendedName>
</protein>
<dbReference type="Proteomes" id="UP000813068">
    <property type="component" value="Unassembled WGS sequence"/>
</dbReference>
<reference evidence="1 2" key="1">
    <citation type="submission" date="2021-06" db="EMBL/GenBank/DDBJ databases">
        <title>Differences between aerobic and microaerobic xylene degrading microbial communities.</title>
        <authorList>
            <person name="Banerjee S."/>
            <person name="Tancsics A."/>
        </authorList>
    </citation>
    <scope>NUCLEOTIDE SEQUENCE [LARGE SCALE GENOMIC DNA]</scope>
    <source>
        <strain evidence="1 2">MAP12</strain>
    </source>
</reference>
<name>A0ABS6MZV7_9GAMM</name>
<gene>
    <name evidence="1" type="ORF">KRX52_16280</name>
</gene>
<evidence type="ECO:0008006" key="3">
    <source>
        <dbReference type="Google" id="ProtNLM"/>
    </source>
</evidence>
<dbReference type="RefSeq" id="WP_217682779.1">
    <property type="nucleotide sequence ID" value="NZ_JAHRGL010000057.1"/>
</dbReference>
<dbReference type="EMBL" id="JAHRGL010000057">
    <property type="protein sequence ID" value="MBV2134338.1"/>
    <property type="molecule type" value="Genomic_DNA"/>
</dbReference>
<evidence type="ECO:0000313" key="1">
    <source>
        <dbReference type="EMBL" id="MBV2134338.1"/>
    </source>
</evidence>
<accession>A0ABS6MZV7</accession>